<sequence>MRMTPKPTTGNCTIRPSVGLASRTMFYVTCEGFYDVLQPLTYIFFYNTEEEQDDTSGKGTLIGSGTDPVFHKTLPIGNKGRNYSACVEVRVRNHDGETNSVKLPVTTSPVFRPGYIVCESSHLSIFSGNLIVAPNKVDLFELKLFLGVFHNPIVIVTVFAFWCVFILMTVWARRKDSVHPVEADLIFFRDNVEDACYYYLVTVMTGWKNGGGTTSAVALYIAGTRASTRVHVIHDSKCVLETGSEKWFLLTTKMSLGDMRRLTVWHSCRGLFPSRMDFICDDWLSPQAGLRGIRRTLDVCNKGNVAYRFKVKSTQVVRDQHLWLSIFFPPPHGVFTRVQRDASGMSFIMVAMVTTIMFHGKGHSDDEFYLSKYGVEISLQDFFIGLECLFITSPISHIIVGIFSHILPRRRSAKVRQGRIDRCAWWYYYVAWFLAISSSLVATYVTVMYSLTYGYSASVKWTVSFFSTFFGEVVIKEPLKVSIWATLFSVFLGADVGPATPAEYYVKQLKDKDTQSFVYRKRGTLLQQMPLAHMYHLPAEDVVEQARRRLQKEREMWRTLQDVAVGVLLLGLLFTIAYGSTDRRSFYINKSITDTFVKARHSGRIALTEVKTEAGVWDYVKHTVLPAFHHNGTKYIADETNVLIGSAIIRQLRAAPGSKPCNITCTDNAFDTTSYLHTWDKPISDDLVKNPYSAWTYQSAATLHIGRLTCGHMTYPGGGYVIAIRTNRKRISRKLIG</sequence>
<dbReference type="PANTHER" id="PTHR10877:SF194">
    <property type="entry name" value="LOCATION OF VULVA DEFECTIVE 1"/>
    <property type="match status" value="1"/>
</dbReference>
<dbReference type="GO" id="GO:0016020">
    <property type="term" value="C:membrane"/>
    <property type="evidence" value="ECO:0007669"/>
    <property type="project" value="UniProtKB-SubCell"/>
</dbReference>
<evidence type="ECO:0000256" key="2">
    <source>
        <dbReference type="ARBA" id="ARBA00007200"/>
    </source>
</evidence>
<dbReference type="PANTHER" id="PTHR10877">
    <property type="entry name" value="POLYCYSTIN FAMILY MEMBER"/>
    <property type="match status" value="1"/>
</dbReference>
<dbReference type="Pfam" id="PF02010">
    <property type="entry name" value="REJ"/>
    <property type="match status" value="1"/>
</dbReference>
<protein>
    <recommendedName>
        <fullName evidence="8">PLAT domain-containing protein</fullName>
    </recommendedName>
</protein>
<evidence type="ECO:0000256" key="3">
    <source>
        <dbReference type="ARBA" id="ARBA00022692"/>
    </source>
</evidence>
<dbReference type="GO" id="GO:0005262">
    <property type="term" value="F:calcium channel activity"/>
    <property type="evidence" value="ECO:0007669"/>
    <property type="project" value="TreeGrafter"/>
</dbReference>
<comment type="similarity">
    <text evidence="2">Belongs to the polycystin family.</text>
</comment>
<dbReference type="Gene3D" id="2.60.60.20">
    <property type="entry name" value="PLAT/LH2 domain"/>
    <property type="match status" value="1"/>
</dbReference>
<comment type="caution">
    <text evidence="9">The sequence shown here is derived from an EMBL/GenBank/DDBJ whole genome shotgun (WGS) entry which is preliminary data.</text>
</comment>
<evidence type="ECO:0000313" key="10">
    <source>
        <dbReference type="Proteomes" id="UP001209878"/>
    </source>
</evidence>
<dbReference type="InterPro" id="IPR036392">
    <property type="entry name" value="PLAT/LH2_dom_sf"/>
</dbReference>
<evidence type="ECO:0000256" key="4">
    <source>
        <dbReference type="ARBA" id="ARBA00022989"/>
    </source>
</evidence>
<proteinExistence type="inferred from homology"/>
<dbReference type="GO" id="GO:0050982">
    <property type="term" value="P:detection of mechanical stimulus"/>
    <property type="evidence" value="ECO:0007669"/>
    <property type="project" value="TreeGrafter"/>
</dbReference>
<keyword evidence="3 7" id="KW-0812">Transmembrane</keyword>
<dbReference type="InterPro" id="IPR051223">
    <property type="entry name" value="Polycystin"/>
</dbReference>
<comment type="subcellular location">
    <subcellularLocation>
        <location evidence="1">Membrane</location>
        <topology evidence="1">Multi-pass membrane protein</topology>
    </subcellularLocation>
</comment>
<comment type="caution">
    <text evidence="6">Lacks conserved residue(s) required for the propagation of feature annotation.</text>
</comment>
<evidence type="ECO:0000256" key="5">
    <source>
        <dbReference type="ARBA" id="ARBA00023136"/>
    </source>
</evidence>
<name>A0AAD9KMR5_RIDPI</name>
<feature type="transmembrane region" description="Helical" evidence="7">
    <location>
        <begin position="382"/>
        <end position="404"/>
    </location>
</feature>
<dbReference type="InterPro" id="IPR001024">
    <property type="entry name" value="PLAT/LH2_dom"/>
</dbReference>
<dbReference type="Pfam" id="PF20519">
    <property type="entry name" value="Polycystin_dom"/>
    <property type="match status" value="1"/>
</dbReference>
<organism evidence="9 10">
    <name type="scientific">Ridgeia piscesae</name>
    <name type="common">Tubeworm</name>
    <dbReference type="NCBI Taxonomy" id="27915"/>
    <lineage>
        <taxon>Eukaryota</taxon>
        <taxon>Metazoa</taxon>
        <taxon>Spiralia</taxon>
        <taxon>Lophotrochozoa</taxon>
        <taxon>Annelida</taxon>
        <taxon>Polychaeta</taxon>
        <taxon>Sedentaria</taxon>
        <taxon>Canalipalpata</taxon>
        <taxon>Sabellida</taxon>
        <taxon>Siboglinidae</taxon>
        <taxon>Ridgeia</taxon>
    </lineage>
</organism>
<evidence type="ECO:0000256" key="1">
    <source>
        <dbReference type="ARBA" id="ARBA00004141"/>
    </source>
</evidence>
<accession>A0AAD9KMR5</accession>
<dbReference type="InterPro" id="IPR002859">
    <property type="entry name" value="PKD/REJ-like"/>
</dbReference>
<feature type="domain" description="PLAT" evidence="8">
    <location>
        <begin position="197"/>
        <end position="329"/>
    </location>
</feature>
<dbReference type="AlphaFoldDB" id="A0AAD9KMR5"/>
<gene>
    <name evidence="9" type="ORF">NP493_835g01027</name>
</gene>
<keyword evidence="4 7" id="KW-1133">Transmembrane helix</keyword>
<dbReference type="Proteomes" id="UP001209878">
    <property type="component" value="Unassembled WGS sequence"/>
</dbReference>
<dbReference type="PROSITE" id="PS50095">
    <property type="entry name" value="PLAT"/>
    <property type="match status" value="1"/>
</dbReference>
<feature type="transmembrane region" description="Helical" evidence="7">
    <location>
        <begin position="344"/>
        <end position="362"/>
    </location>
</feature>
<evidence type="ECO:0000256" key="7">
    <source>
        <dbReference type="SAM" id="Phobius"/>
    </source>
</evidence>
<feature type="transmembrane region" description="Helical" evidence="7">
    <location>
        <begin position="153"/>
        <end position="172"/>
    </location>
</feature>
<reference evidence="9" key="1">
    <citation type="journal article" date="2023" name="Mol. Biol. Evol.">
        <title>Third-Generation Sequencing Reveals the Adaptive Role of the Epigenome in Three Deep-Sea Polychaetes.</title>
        <authorList>
            <person name="Perez M."/>
            <person name="Aroh O."/>
            <person name="Sun Y."/>
            <person name="Lan Y."/>
            <person name="Juniper S.K."/>
            <person name="Young C.R."/>
            <person name="Angers B."/>
            <person name="Qian P.Y."/>
        </authorList>
    </citation>
    <scope>NUCLEOTIDE SEQUENCE</scope>
    <source>
        <strain evidence="9">R07B-5</strain>
    </source>
</reference>
<feature type="transmembrane region" description="Helical" evidence="7">
    <location>
        <begin position="425"/>
        <end position="447"/>
    </location>
</feature>
<evidence type="ECO:0000313" key="9">
    <source>
        <dbReference type="EMBL" id="KAK2174017.1"/>
    </source>
</evidence>
<evidence type="ECO:0000256" key="6">
    <source>
        <dbReference type="PROSITE-ProRule" id="PRU00152"/>
    </source>
</evidence>
<keyword evidence="5 7" id="KW-0472">Membrane</keyword>
<dbReference type="EMBL" id="JAODUO010000834">
    <property type="protein sequence ID" value="KAK2174017.1"/>
    <property type="molecule type" value="Genomic_DNA"/>
</dbReference>
<evidence type="ECO:0000259" key="8">
    <source>
        <dbReference type="PROSITE" id="PS50095"/>
    </source>
</evidence>
<dbReference type="SUPFAM" id="SSF49723">
    <property type="entry name" value="Lipase/lipooxygenase domain (PLAT/LH2 domain)"/>
    <property type="match status" value="1"/>
</dbReference>
<feature type="transmembrane region" description="Helical" evidence="7">
    <location>
        <begin position="559"/>
        <end position="579"/>
    </location>
</feature>
<keyword evidence="10" id="KW-1185">Reference proteome</keyword>
<dbReference type="InterPro" id="IPR046791">
    <property type="entry name" value="Polycystin_dom"/>
</dbReference>